<dbReference type="InterPro" id="IPR036390">
    <property type="entry name" value="WH_DNA-bd_sf"/>
</dbReference>
<dbReference type="AlphaFoldDB" id="A0A3G8M3K8"/>
<accession>A0A3G8M3K8</accession>
<dbReference type="InterPro" id="IPR036388">
    <property type="entry name" value="WH-like_DNA-bd_sf"/>
</dbReference>
<name>A0A3G8M3K8_9HYPH</name>
<comment type="similarity">
    <text evidence="1">Belongs to the LysR transcriptional regulatory family.</text>
</comment>
<dbReference type="PROSITE" id="PS50931">
    <property type="entry name" value="HTH_LYSR"/>
    <property type="match status" value="1"/>
</dbReference>
<dbReference type="Proteomes" id="UP000273982">
    <property type="component" value="Chromosome"/>
</dbReference>
<evidence type="ECO:0000256" key="2">
    <source>
        <dbReference type="ARBA" id="ARBA00023015"/>
    </source>
</evidence>
<keyword evidence="5" id="KW-0804">Transcription</keyword>
<evidence type="ECO:0000259" key="6">
    <source>
        <dbReference type="PROSITE" id="PS50931"/>
    </source>
</evidence>
<evidence type="ECO:0000313" key="7">
    <source>
        <dbReference type="EMBL" id="AZG75895.1"/>
    </source>
</evidence>
<evidence type="ECO:0000256" key="4">
    <source>
        <dbReference type="ARBA" id="ARBA00023159"/>
    </source>
</evidence>
<dbReference type="SUPFAM" id="SSF46785">
    <property type="entry name" value="Winged helix' DNA-binding domain"/>
    <property type="match status" value="1"/>
</dbReference>
<reference evidence="7 8" key="1">
    <citation type="submission" date="2018-11" db="EMBL/GenBank/DDBJ databases">
        <title>Genome squencing of methanotrophic bacteria isolated from alkaline groundwater in Korea.</title>
        <authorList>
            <person name="Nguyen L.N."/>
        </authorList>
    </citation>
    <scope>NUCLEOTIDE SEQUENCE [LARGE SCALE GENOMIC DNA]</scope>
    <source>
        <strain evidence="7 8">GW6</strain>
    </source>
</reference>
<dbReference type="EMBL" id="CP034086">
    <property type="protein sequence ID" value="AZG75895.1"/>
    <property type="molecule type" value="Genomic_DNA"/>
</dbReference>
<dbReference type="PANTHER" id="PTHR30293:SF2">
    <property type="entry name" value="TRANSCRIPTIONAL ACTIVATOR PROTEIN NHAR"/>
    <property type="match status" value="1"/>
</dbReference>
<evidence type="ECO:0000256" key="3">
    <source>
        <dbReference type="ARBA" id="ARBA00023125"/>
    </source>
</evidence>
<keyword evidence="3" id="KW-0238">DNA-binding</keyword>
<sequence length="300" mass="32995">MDRLNYQHLYYFWMVAKTGSIKSACEALNLAQPTISGQLALFEKAIGSKVFKREGRKLDLTEHGWLVFNYAHEIFSVGDELTKWLKGASGEPSRNLKVGVCDGVDMSIALRLLSRVLNAQHPPTLCCASSDAESVLQNLRLRAYDLAILTAPPVCSDPNATSSHLLATLEISLFGPAAKVKSHSKGFPQSLHRAPVVLPIQKSSLRQSLDHWLQIHGIEPDIKSEIGNSELRKSVAASCDALTFAPTDARQEVRQRYGLEVIGAIHGVEERIYAVTTQRKIRNPAIAQIIGSIDAHELIP</sequence>
<dbReference type="Gene3D" id="1.10.10.10">
    <property type="entry name" value="Winged helix-like DNA-binding domain superfamily/Winged helix DNA-binding domain"/>
    <property type="match status" value="1"/>
</dbReference>
<dbReference type="Pfam" id="PF03466">
    <property type="entry name" value="LysR_substrate"/>
    <property type="match status" value="1"/>
</dbReference>
<protein>
    <submittedName>
        <fullName evidence="7">LysR family transcriptional regulator</fullName>
    </submittedName>
</protein>
<organism evidence="7 8">
    <name type="scientific">Methylocystis rosea</name>
    <dbReference type="NCBI Taxonomy" id="173366"/>
    <lineage>
        <taxon>Bacteria</taxon>
        <taxon>Pseudomonadati</taxon>
        <taxon>Pseudomonadota</taxon>
        <taxon>Alphaproteobacteria</taxon>
        <taxon>Hyphomicrobiales</taxon>
        <taxon>Methylocystaceae</taxon>
        <taxon>Methylocystis</taxon>
    </lineage>
</organism>
<dbReference type="GO" id="GO:0003677">
    <property type="term" value="F:DNA binding"/>
    <property type="evidence" value="ECO:0007669"/>
    <property type="project" value="UniProtKB-KW"/>
</dbReference>
<dbReference type="Pfam" id="PF00126">
    <property type="entry name" value="HTH_1"/>
    <property type="match status" value="1"/>
</dbReference>
<evidence type="ECO:0000256" key="1">
    <source>
        <dbReference type="ARBA" id="ARBA00009437"/>
    </source>
</evidence>
<dbReference type="InterPro" id="IPR000847">
    <property type="entry name" value="LysR_HTH_N"/>
</dbReference>
<keyword evidence="2" id="KW-0805">Transcription regulation</keyword>
<evidence type="ECO:0000313" key="8">
    <source>
        <dbReference type="Proteomes" id="UP000273982"/>
    </source>
</evidence>
<dbReference type="GO" id="GO:2000142">
    <property type="term" value="P:regulation of DNA-templated transcription initiation"/>
    <property type="evidence" value="ECO:0007669"/>
    <property type="project" value="TreeGrafter"/>
</dbReference>
<proteinExistence type="inferred from homology"/>
<keyword evidence="4" id="KW-0010">Activator</keyword>
<dbReference type="SUPFAM" id="SSF53850">
    <property type="entry name" value="Periplasmic binding protein-like II"/>
    <property type="match status" value="1"/>
</dbReference>
<evidence type="ECO:0000256" key="5">
    <source>
        <dbReference type="ARBA" id="ARBA00023163"/>
    </source>
</evidence>
<dbReference type="GO" id="GO:0003700">
    <property type="term" value="F:DNA-binding transcription factor activity"/>
    <property type="evidence" value="ECO:0007669"/>
    <property type="project" value="InterPro"/>
</dbReference>
<feature type="domain" description="HTH lysR-type" evidence="6">
    <location>
        <begin position="4"/>
        <end position="61"/>
    </location>
</feature>
<dbReference type="PANTHER" id="PTHR30293">
    <property type="entry name" value="TRANSCRIPTIONAL REGULATORY PROTEIN NAC-RELATED"/>
    <property type="match status" value="1"/>
</dbReference>
<gene>
    <name evidence="7" type="ORF">EHO51_03615</name>
</gene>
<dbReference type="KEGG" id="mros:EHO51_03615"/>
<dbReference type="RefSeq" id="WP_124737740.1">
    <property type="nucleotide sequence ID" value="NZ_CP034086.1"/>
</dbReference>
<dbReference type="Gene3D" id="3.40.190.290">
    <property type="match status" value="1"/>
</dbReference>
<dbReference type="InterPro" id="IPR005119">
    <property type="entry name" value="LysR_subst-bd"/>
</dbReference>